<sequence length="254" mass="27356">MTPDEDTSRGVVVLRVGDLVDNAQRAVRWVGRTGWGLGQRLPGAGLVDRELRRVRRQVRRLGKGAMDELARGVAAINRELAARGGPAANGRPGGLRAGMAELLGRALESDAAESKQYLYQGMLRRLVPDEARILAALSDGTVYPVLDVAVRAAFGQQKELVLRNASTVGRAAGVALVEDAHVYLGRLLELGLAERGPARDSLETEYEVLRADPVVRAAEERARELGNRAPRLIRGSVQLSPLGKDFWAACAPEG</sequence>
<dbReference type="Gene3D" id="3.30.110.190">
    <property type="match status" value="1"/>
</dbReference>
<dbReference type="EMBL" id="SLXQ01000006">
    <property type="protein sequence ID" value="TCP51885.1"/>
    <property type="molecule type" value="Genomic_DNA"/>
</dbReference>
<protein>
    <submittedName>
        <fullName evidence="1">Uncharacterized protein DUF4393</fullName>
    </submittedName>
</protein>
<evidence type="ECO:0000313" key="2">
    <source>
        <dbReference type="Proteomes" id="UP000294911"/>
    </source>
</evidence>
<dbReference type="AlphaFoldDB" id="A0A4R2QXK4"/>
<reference evidence="1 2" key="1">
    <citation type="submission" date="2019-03" db="EMBL/GenBank/DDBJ databases">
        <title>Genomic Encyclopedia of Type Strains, Phase IV (KMG-IV): sequencing the most valuable type-strain genomes for metagenomic binning, comparative biology and taxonomic classification.</title>
        <authorList>
            <person name="Goeker M."/>
        </authorList>
    </citation>
    <scope>NUCLEOTIDE SEQUENCE [LARGE SCALE GENOMIC DNA]</scope>
    <source>
        <strain evidence="1 2">DSM 45765</strain>
    </source>
</reference>
<dbReference type="InterPro" id="IPR025506">
    <property type="entry name" value="Abi_alpha"/>
</dbReference>
<organism evidence="1 2">
    <name type="scientific">Tamaricihabitans halophyticus</name>
    <dbReference type="NCBI Taxonomy" id="1262583"/>
    <lineage>
        <taxon>Bacteria</taxon>
        <taxon>Bacillati</taxon>
        <taxon>Actinomycetota</taxon>
        <taxon>Actinomycetes</taxon>
        <taxon>Pseudonocardiales</taxon>
        <taxon>Pseudonocardiaceae</taxon>
        <taxon>Tamaricihabitans</taxon>
    </lineage>
</organism>
<dbReference type="Proteomes" id="UP000294911">
    <property type="component" value="Unassembled WGS sequence"/>
</dbReference>
<evidence type="ECO:0000313" key="1">
    <source>
        <dbReference type="EMBL" id="TCP51885.1"/>
    </source>
</evidence>
<dbReference type="Pfam" id="PF14337">
    <property type="entry name" value="Abi_alpha"/>
    <property type="match status" value="1"/>
</dbReference>
<accession>A0A4R2QXK4</accession>
<dbReference type="RefSeq" id="WP_243658977.1">
    <property type="nucleotide sequence ID" value="NZ_SLXQ01000006.1"/>
</dbReference>
<proteinExistence type="predicted"/>
<gene>
    <name evidence="1" type="ORF">EV191_10649</name>
</gene>
<keyword evidence="2" id="KW-1185">Reference proteome</keyword>
<name>A0A4R2QXK4_9PSEU</name>
<comment type="caution">
    <text evidence="1">The sequence shown here is derived from an EMBL/GenBank/DDBJ whole genome shotgun (WGS) entry which is preliminary data.</text>
</comment>